<gene>
    <name evidence="1" type="ORF">CPSG_06324</name>
</gene>
<evidence type="ECO:0000313" key="1">
    <source>
        <dbReference type="EMBL" id="EFW17056.1"/>
    </source>
</evidence>
<protein>
    <submittedName>
        <fullName evidence="1">Uncharacterized protein</fullName>
    </submittedName>
</protein>
<name>E9D922_COCPS</name>
<sequence length="147" mass="17110">MVPSIVLTNSIKMRFQNSFMLFREGMQPSTLNHELLIKMWIQIWQTYLSASGKATSAMITVNCLSGPVQMCQLVEERIFEEICWCTLQDMEGFFTKYFAGKDWSVRADAICQRVLELSSAGEWAKFPDPAVQNAVFDWWLWFQDNFL</sequence>
<reference evidence="2" key="2">
    <citation type="submission" date="2010-03" db="EMBL/GenBank/DDBJ databases">
        <title>The genome sequence of Coccidioides posadasii strain Silveira.</title>
        <authorList>
            <consortium name="The Broad Institute Genome Sequencing Center for Infectious Disease"/>
            <person name="Neafsey D."/>
            <person name="Orbach M."/>
            <person name="Henn M.R."/>
            <person name="Cole G.T."/>
            <person name="Galgiani J."/>
            <person name="Gardner M.J."/>
            <person name="Kirkland T.N."/>
            <person name="Taylor J.W."/>
            <person name="Young S.K."/>
            <person name="Zeng Q."/>
            <person name="Koehrsen M."/>
            <person name="Alvarado L."/>
            <person name="Berlin A."/>
            <person name="Borenstein D."/>
            <person name="Chapman S.B."/>
            <person name="Chen Z."/>
            <person name="Engels R."/>
            <person name="Freedman E."/>
            <person name="Gellesch M."/>
            <person name="Goldberg J."/>
            <person name="Griggs A."/>
            <person name="Gujja S."/>
            <person name="Heilman E."/>
            <person name="Heiman D."/>
            <person name="Howarth C."/>
            <person name="Jen D."/>
            <person name="Larson L."/>
            <person name="Mehta T."/>
            <person name="Neiman D."/>
            <person name="Park D."/>
            <person name="Pearson M."/>
            <person name="Richards J."/>
            <person name="Roberts A."/>
            <person name="Saif S."/>
            <person name="Shea T."/>
            <person name="Shenoy N."/>
            <person name="Sisk P."/>
            <person name="Stolte C."/>
            <person name="Sykes S."/>
            <person name="Walk T."/>
            <person name="White J."/>
            <person name="Yandava C."/>
            <person name="Haas B."/>
            <person name="Nusbaum C."/>
            <person name="Birren B."/>
        </authorList>
    </citation>
    <scope>NUCLEOTIDE SEQUENCE [LARGE SCALE GENOMIC DNA]</scope>
    <source>
        <strain evidence="2">RMSCC 757 / Silveira</strain>
    </source>
</reference>
<dbReference type="STRING" id="443226.E9D922"/>
<dbReference type="AlphaFoldDB" id="E9D922"/>
<keyword evidence="2" id="KW-1185">Reference proteome</keyword>
<dbReference type="VEuPathDB" id="FungiDB:D8B26_003829"/>
<dbReference type="OrthoDB" id="4187629at2759"/>
<accession>E9D922</accession>
<dbReference type="VEuPathDB" id="FungiDB:CPSG_06324"/>
<reference evidence="2" key="1">
    <citation type="journal article" date="2010" name="Genome Res.">
        <title>Population genomic sequencing of Coccidioides fungi reveals recent hybridization and transposon control.</title>
        <authorList>
            <person name="Neafsey D.E."/>
            <person name="Barker B.M."/>
            <person name="Sharpton T.J."/>
            <person name="Stajich J.E."/>
            <person name="Park D.J."/>
            <person name="Whiston E."/>
            <person name="Hung C.-Y."/>
            <person name="McMahan C."/>
            <person name="White J."/>
            <person name="Sykes S."/>
            <person name="Heiman D."/>
            <person name="Young S."/>
            <person name="Zeng Q."/>
            <person name="Abouelleil A."/>
            <person name="Aftuck L."/>
            <person name="Bessette D."/>
            <person name="Brown A."/>
            <person name="FitzGerald M."/>
            <person name="Lui A."/>
            <person name="Macdonald J.P."/>
            <person name="Priest M."/>
            <person name="Orbach M.J."/>
            <person name="Galgiani J.N."/>
            <person name="Kirkland T.N."/>
            <person name="Cole G.T."/>
            <person name="Birren B.W."/>
            <person name="Henn M.R."/>
            <person name="Taylor J.W."/>
            <person name="Rounsley S.D."/>
        </authorList>
    </citation>
    <scope>NUCLEOTIDE SEQUENCE [LARGE SCALE GENOMIC DNA]</scope>
    <source>
        <strain evidence="2">RMSCC 757 / Silveira</strain>
    </source>
</reference>
<organism evidence="2">
    <name type="scientific">Coccidioides posadasii (strain RMSCC 757 / Silveira)</name>
    <name type="common">Valley fever fungus</name>
    <dbReference type="NCBI Taxonomy" id="443226"/>
    <lineage>
        <taxon>Eukaryota</taxon>
        <taxon>Fungi</taxon>
        <taxon>Dikarya</taxon>
        <taxon>Ascomycota</taxon>
        <taxon>Pezizomycotina</taxon>
        <taxon>Eurotiomycetes</taxon>
        <taxon>Eurotiomycetidae</taxon>
        <taxon>Onygenales</taxon>
        <taxon>Onygenaceae</taxon>
        <taxon>Coccidioides</taxon>
    </lineage>
</organism>
<dbReference type="EMBL" id="GL636495">
    <property type="protein sequence ID" value="EFW17056.1"/>
    <property type="molecule type" value="Genomic_DNA"/>
</dbReference>
<dbReference type="HOGENOM" id="CLU_1767876_0_0_1"/>
<dbReference type="Proteomes" id="UP000002497">
    <property type="component" value="Unassembled WGS sequence"/>
</dbReference>
<evidence type="ECO:0000313" key="2">
    <source>
        <dbReference type="Proteomes" id="UP000002497"/>
    </source>
</evidence>
<proteinExistence type="predicted"/>